<proteinExistence type="predicted"/>
<dbReference type="EnsemblMetazoa" id="PPA05060.1">
    <property type="protein sequence ID" value="PPA05060.1"/>
    <property type="gene ID" value="WBGene00094614"/>
</dbReference>
<keyword evidence="2" id="KW-1133">Transmembrane helix</keyword>
<evidence type="ECO:0000313" key="4">
    <source>
        <dbReference type="Proteomes" id="UP000005239"/>
    </source>
</evidence>
<evidence type="ECO:0000256" key="1">
    <source>
        <dbReference type="SAM" id="MobiDB-lite"/>
    </source>
</evidence>
<reference evidence="3" key="2">
    <citation type="submission" date="2022-06" db="UniProtKB">
        <authorList>
            <consortium name="EnsemblMetazoa"/>
        </authorList>
    </citation>
    <scope>IDENTIFICATION</scope>
    <source>
        <strain evidence="3">PS312</strain>
    </source>
</reference>
<accession>A0A454Y2M2</accession>
<feature type="transmembrane region" description="Helical" evidence="2">
    <location>
        <begin position="25"/>
        <end position="52"/>
    </location>
</feature>
<organism evidence="3 4">
    <name type="scientific">Pristionchus pacificus</name>
    <name type="common">Parasitic nematode worm</name>
    <dbReference type="NCBI Taxonomy" id="54126"/>
    <lineage>
        <taxon>Eukaryota</taxon>
        <taxon>Metazoa</taxon>
        <taxon>Ecdysozoa</taxon>
        <taxon>Nematoda</taxon>
        <taxon>Chromadorea</taxon>
        <taxon>Rhabditida</taxon>
        <taxon>Rhabditina</taxon>
        <taxon>Diplogasteromorpha</taxon>
        <taxon>Diplogasteroidea</taxon>
        <taxon>Neodiplogasteridae</taxon>
        <taxon>Pristionchus</taxon>
    </lineage>
</organism>
<dbReference type="Proteomes" id="UP000005239">
    <property type="component" value="Unassembled WGS sequence"/>
</dbReference>
<reference evidence="4" key="1">
    <citation type="journal article" date="2008" name="Nat. Genet.">
        <title>The Pristionchus pacificus genome provides a unique perspective on nematode lifestyle and parasitism.</title>
        <authorList>
            <person name="Dieterich C."/>
            <person name="Clifton S.W."/>
            <person name="Schuster L.N."/>
            <person name="Chinwalla A."/>
            <person name="Delehaunty K."/>
            <person name="Dinkelacker I."/>
            <person name="Fulton L."/>
            <person name="Fulton R."/>
            <person name="Godfrey J."/>
            <person name="Minx P."/>
            <person name="Mitreva M."/>
            <person name="Roeseler W."/>
            <person name="Tian H."/>
            <person name="Witte H."/>
            <person name="Yang S.P."/>
            <person name="Wilson R.K."/>
            <person name="Sommer R.J."/>
        </authorList>
    </citation>
    <scope>NUCLEOTIDE SEQUENCE [LARGE SCALE GENOMIC DNA]</scope>
    <source>
        <strain evidence="4">PS312</strain>
    </source>
</reference>
<keyword evidence="4" id="KW-1185">Reference proteome</keyword>
<accession>A0A8R1U4S3</accession>
<sequence length="107" mass="12500">MSLSMSIWAQENYGRNETEREASTLVIVIAFIEMCLSCYDFLFWALCTYLLYCRMRPEVEEQEEKMDDTEDVDDDDSADNEADDDDQSKMDDLDHLLSQALANFRLC</sequence>
<evidence type="ECO:0000256" key="2">
    <source>
        <dbReference type="SAM" id="Phobius"/>
    </source>
</evidence>
<keyword evidence="2" id="KW-0472">Membrane</keyword>
<gene>
    <name evidence="3" type="primary">WBGene00094614</name>
</gene>
<evidence type="ECO:0000313" key="3">
    <source>
        <dbReference type="EnsemblMetazoa" id="PPA05060.1"/>
    </source>
</evidence>
<dbReference type="AlphaFoldDB" id="A0A454Y2M2"/>
<feature type="region of interest" description="Disordered" evidence="1">
    <location>
        <begin position="61"/>
        <end position="90"/>
    </location>
</feature>
<feature type="compositionally biased region" description="Acidic residues" evidence="1">
    <location>
        <begin position="61"/>
        <end position="86"/>
    </location>
</feature>
<keyword evidence="2" id="KW-0812">Transmembrane</keyword>
<name>A0A454Y2M2_PRIPA</name>
<protein>
    <submittedName>
        <fullName evidence="3">Uncharacterized protein</fullName>
    </submittedName>
</protein>